<dbReference type="InterPro" id="IPR005543">
    <property type="entry name" value="PASTA_dom"/>
</dbReference>
<feature type="compositionally biased region" description="Acidic residues" evidence="13">
    <location>
        <begin position="555"/>
        <end position="618"/>
    </location>
</feature>
<name>A0A2T4U8G4_9BACI</name>
<evidence type="ECO:0000256" key="9">
    <source>
        <dbReference type="ARBA" id="ARBA00047899"/>
    </source>
</evidence>
<sequence length="709" mass="79250">MMIGKRINERYKLIRPAGGGGMADVYLAKDLILDRLVAVKMLKSQFSEDEEFIRRFHREAESASSLFHDNIVSIFDVGEEDGLYYIVMEYVEGQTLKEYVQEHGSLEVKEAVRILSQITEAVSHAHYHHIIHRDIKPQNILMSINGTAKVTDFGIARAISEATITHTNSVLGSVHYLSPEQARGGKITYKSDLYALGVILYEMLAGEVPYSGDTAVTIALKHLQEPFPKISEVNPSIPQSVENMIMKLTAKNPDNRYESADEVFADLQTVLSPERINEEPLHFEDDDEVTKAVPVINPETPPEESTMVPPIKNKNAEKEEKSGRRPWMWGVLGAVFLIGLLFIVIAVVPRFLHVDEVEVPNVAGLTSAEALEELEELDLEADLQEREDDSVPVDHVISVRPEAGTSVKIGSEVTLIVSSTEPVTGMENVLGLSEAEAEEALADYASVNVSYRETTEEPDDTVIEQLPAPGENTVSEETEVELIVTEREVFTLGNLYGMTREEVLEELNDAPYIDLAFEEQYHDSMEEGRVFFQEPARGTEISESITVDVTFSQGPEEEETDSETNNEENNEEMNNEEMNNEEMNNEEMNNEEQEIEPEPSPEETEDNNNADSENNDEQEGVRAEVPFAVNLPDSDGENSESYAIEIQVEDAINHSPQTVIEEEITESTQFAVPMAVEPGGSAALILIVDGEEFAESPYNYTYEEVQQYE</sequence>
<gene>
    <name evidence="17" type="primary">pknB</name>
    <name evidence="17" type="ORF">C6Y45_04965</name>
</gene>
<keyword evidence="2" id="KW-0723">Serine/threonine-protein kinase</keyword>
<keyword evidence="14" id="KW-1133">Transmembrane helix</keyword>
<evidence type="ECO:0000256" key="1">
    <source>
        <dbReference type="ARBA" id="ARBA00012513"/>
    </source>
</evidence>
<organism evidence="17 18">
    <name type="scientific">Alkalicoccus saliphilus</name>
    <dbReference type="NCBI Taxonomy" id="200989"/>
    <lineage>
        <taxon>Bacteria</taxon>
        <taxon>Bacillati</taxon>
        <taxon>Bacillota</taxon>
        <taxon>Bacilli</taxon>
        <taxon>Bacillales</taxon>
        <taxon>Bacillaceae</taxon>
        <taxon>Alkalicoccus</taxon>
    </lineage>
</organism>
<comment type="catalytic activity">
    <reaction evidence="10">
        <text>L-seryl-[protein] + ATP = O-phospho-L-seryl-[protein] + ADP + H(+)</text>
        <dbReference type="Rhea" id="RHEA:17989"/>
        <dbReference type="Rhea" id="RHEA-COMP:9863"/>
        <dbReference type="Rhea" id="RHEA-COMP:11604"/>
        <dbReference type="ChEBI" id="CHEBI:15378"/>
        <dbReference type="ChEBI" id="CHEBI:29999"/>
        <dbReference type="ChEBI" id="CHEBI:30616"/>
        <dbReference type="ChEBI" id="CHEBI:83421"/>
        <dbReference type="ChEBI" id="CHEBI:456216"/>
        <dbReference type="EC" id="2.7.11.1"/>
    </reaction>
</comment>
<evidence type="ECO:0000313" key="17">
    <source>
        <dbReference type="EMBL" id="PTL39670.1"/>
    </source>
</evidence>
<dbReference type="PANTHER" id="PTHR43289">
    <property type="entry name" value="MITOGEN-ACTIVATED PROTEIN KINASE KINASE KINASE 20-RELATED"/>
    <property type="match status" value="1"/>
</dbReference>
<feature type="domain" description="PASTA" evidence="16">
    <location>
        <begin position="420"/>
        <end position="486"/>
    </location>
</feature>
<dbReference type="InterPro" id="IPR008271">
    <property type="entry name" value="Ser/Thr_kinase_AS"/>
</dbReference>
<dbReference type="NCBIfam" id="NF033483">
    <property type="entry name" value="PknB_PASTA_kin"/>
    <property type="match status" value="1"/>
</dbReference>
<dbReference type="Gene3D" id="1.10.510.10">
    <property type="entry name" value="Transferase(Phosphotransferase) domain 1"/>
    <property type="match status" value="1"/>
</dbReference>
<feature type="compositionally biased region" description="Basic and acidic residues" evidence="13">
    <location>
        <begin position="314"/>
        <end position="323"/>
    </location>
</feature>
<dbReference type="GO" id="GO:0004674">
    <property type="term" value="F:protein serine/threonine kinase activity"/>
    <property type="evidence" value="ECO:0007669"/>
    <property type="project" value="UniProtKB-KW"/>
</dbReference>
<dbReference type="FunFam" id="3.30.200.20:FF:000035">
    <property type="entry name" value="Serine/threonine protein kinase Stk1"/>
    <property type="match status" value="1"/>
</dbReference>
<dbReference type="InterPro" id="IPR011009">
    <property type="entry name" value="Kinase-like_dom_sf"/>
</dbReference>
<dbReference type="GO" id="GO:0007165">
    <property type="term" value="P:signal transduction"/>
    <property type="evidence" value="ECO:0007669"/>
    <property type="project" value="UniProtKB-ARBA"/>
</dbReference>
<reference evidence="17 18" key="1">
    <citation type="submission" date="2018-03" db="EMBL/GenBank/DDBJ databases">
        <title>Alkalicoccus saliphilus sp. nov., isolated from a mineral pool.</title>
        <authorList>
            <person name="Zhao B."/>
        </authorList>
    </citation>
    <scope>NUCLEOTIDE SEQUENCE [LARGE SCALE GENOMIC DNA]</scope>
    <source>
        <strain evidence="17 18">6AG</strain>
    </source>
</reference>
<comment type="caution">
    <text evidence="17">The sequence shown here is derived from an EMBL/GenBank/DDBJ whole genome shotgun (WGS) entry which is preliminary data.</text>
</comment>
<dbReference type="EMBL" id="PZJJ01000005">
    <property type="protein sequence ID" value="PTL39670.1"/>
    <property type="molecule type" value="Genomic_DNA"/>
</dbReference>
<keyword evidence="3" id="KW-0309">Germination</keyword>
<dbReference type="Gene3D" id="2.60.40.2560">
    <property type="match status" value="1"/>
</dbReference>
<dbReference type="PANTHER" id="PTHR43289:SF34">
    <property type="entry name" value="SERINE_THREONINE-PROTEIN KINASE YBDM-RELATED"/>
    <property type="match status" value="1"/>
</dbReference>
<dbReference type="RefSeq" id="WP_107583927.1">
    <property type="nucleotide sequence ID" value="NZ_PZJJ01000005.1"/>
</dbReference>
<evidence type="ECO:0000256" key="4">
    <source>
        <dbReference type="ARBA" id="ARBA00022679"/>
    </source>
</evidence>
<evidence type="ECO:0000256" key="11">
    <source>
        <dbReference type="ARBA" id="ARBA00060432"/>
    </source>
</evidence>
<dbReference type="CDD" id="cd06577">
    <property type="entry name" value="PASTA_pknB"/>
    <property type="match status" value="2"/>
</dbReference>
<dbReference type="InterPro" id="IPR000719">
    <property type="entry name" value="Prot_kinase_dom"/>
</dbReference>
<keyword evidence="4" id="KW-0808">Transferase</keyword>
<comment type="catalytic activity">
    <reaction evidence="9">
        <text>L-threonyl-[protein] + ATP = O-phospho-L-threonyl-[protein] + ADP + H(+)</text>
        <dbReference type="Rhea" id="RHEA:46608"/>
        <dbReference type="Rhea" id="RHEA-COMP:11060"/>
        <dbReference type="Rhea" id="RHEA-COMP:11605"/>
        <dbReference type="ChEBI" id="CHEBI:15378"/>
        <dbReference type="ChEBI" id="CHEBI:30013"/>
        <dbReference type="ChEBI" id="CHEBI:30616"/>
        <dbReference type="ChEBI" id="CHEBI:61977"/>
        <dbReference type="ChEBI" id="CHEBI:456216"/>
        <dbReference type="EC" id="2.7.11.1"/>
    </reaction>
</comment>
<keyword evidence="5" id="KW-0547">Nucleotide-binding</keyword>
<keyword evidence="6 17" id="KW-0418">Kinase</keyword>
<keyword evidence="7" id="KW-0067">ATP-binding</keyword>
<evidence type="ECO:0000256" key="14">
    <source>
        <dbReference type="SAM" id="Phobius"/>
    </source>
</evidence>
<dbReference type="GO" id="GO:0071224">
    <property type="term" value="P:cellular response to peptidoglycan"/>
    <property type="evidence" value="ECO:0007669"/>
    <property type="project" value="UniProtKB-ARBA"/>
</dbReference>
<keyword evidence="14" id="KW-0812">Transmembrane</keyword>
<evidence type="ECO:0000256" key="8">
    <source>
        <dbReference type="ARBA" id="ARBA00022968"/>
    </source>
</evidence>
<feature type="domain" description="Protein kinase" evidence="15">
    <location>
        <begin position="11"/>
        <end position="271"/>
    </location>
</feature>
<dbReference type="SMART" id="SM00740">
    <property type="entry name" value="PASTA"/>
    <property type="match status" value="3"/>
</dbReference>
<feature type="domain" description="PASTA" evidence="16">
    <location>
        <begin position="353"/>
        <end position="419"/>
    </location>
</feature>
<feature type="region of interest" description="Disordered" evidence="13">
    <location>
        <begin position="298"/>
        <end position="323"/>
    </location>
</feature>
<dbReference type="Pfam" id="PF03793">
    <property type="entry name" value="PASTA"/>
    <property type="match status" value="3"/>
</dbReference>
<evidence type="ECO:0000256" key="13">
    <source>
        <dbReference type="SAM" id="MobiDB-lite"/>
    </source>
</evidence>
<dbReference type="Pfam" id="PF00069">
    <property type="entry name" value="Pkinase"/>
    <property type="match status" value="1"/>
</dbReference>
<evidence type="ECO:0000256" key="12">
    <source>
        <dbReference type="ARBA" id="ARBA00070041"/>
    </source>
</evidence>
<evidence type="ECO:0000259" key="15">
    <source>
        <dbReference type="PROSITE" id="PS50011"/>
    </source>
</evidence>
<proteinExistence type="predicted"/>
<evidence type="ECO:0000256" key="5">
    <source>
        <dbReference type="ARBA" id="ARBA00022741"/>
    </source>
</evidence>
<evidence type="ECO:0000256" key="2">
    <source>
        <dbReference type="ARBA" id="ARBA00022527"/>
    </source>
</evidence>
<dbReference type="SUPFAM" id="SSF56112">
    <property type="entry name" value="Protein kinase-like (PK-like)"/>
    <property type="match status" value="1"/>
</dbReference>
<dbReference type="GO" id="GO:0005524">
    <property type="term" value="F:ATP binding"/>
    <property type="evidence" value="ECO:0007669"/>
    <property type="project" value="UniProtKB-KW"/>
</dbReference>
<dbReference type="Proteomes" id="UP000240509">
    <property type="component" value="Unassembled WGS sequence"/>
</dbReference>
<dbReference type="OrthoDB" id="9788659at2"/>
<dbReference type="PROSITE" id="PS00108">
    <property type="entry name" value="PROTEIN_KINASE_ST"/>
    <property type="match status" value="1"/>
</dbReference>
<accession>A0A2T4U8G4</accession>
<keyword evidence="8" id="KW-0735">Signal-anchor</keyword>
<evidence type="ECO:0000313" key="18">
    <source>
        <dbReference type="Proteomes" id="UP000240509"/>
    </source>
</evidence>
<dbReference type="SMART" id="SM00220">
    <property type="entry name" value="S_TKc"/>
    <property type="match status" value="1"/>
</dbReference>
<dbReference type="CDD" id="cd14014">
    <property type="entry name" value="STKc_PknB_like"/>
    <property type="match status" value="1"/>
</dbReference>
<evidence type="ECO:0000256" key="7">
    <source>
        <dbReference type="ARBA" id="ARBA00022840"/>
    </source>
</evidence>
<evidence type="ECO:0000256" key="6">
    <source>
        <dbReference type="ARBA" id="ARBA00022777"/>
    </source>
</evidence>
<feature type="transmembrane region" description="Helical" evidence="14">
    <location>
        <begin position="327"/>
        <end position="352"/>
    </location>
</feature>
<dbReference type="PROSITE" id="PS50011">
    <property type="entry name" value="PROTEIN_KINASE_DOM"/>
    <property type="match status" value="1"/>
</dbReference>
<feature type="compositionally biased region" description="Polar residues" evidence="13">
    <location>
        <begin position="541"/>
        <end position="553"/>
    </location>
</feature>
<keyword evidence="18" id="KW-1185">Reference proteome</keyword>
<comment type="subcellular location">
    <subcellularLocation>
        <location evidence="11">Spore membrane</location>
        <topology evidence="11">Single-pass type II membrane protein</topology>
    </subcellularLocation>
</comment>
<evidence type="ECO:0000259" key="16">
    <source>
        <dbReference type="PROSITE" id="PS51178"/>
    </source>
</evidence>
<evidence type="ECO:0000256" key="3">
    <source>
        <dbReference type="ARBA" id="ARBA00022544"/>
    </source>
</evidence>
<dbReference type="GO" id="GO:0009847">
    <property type="term" value="P:spore germination"/>
    <property type="evidence" value="ECO:0007669"/>
    <property type="project" value="UniProtKB-ARBA"/>
</dbReference>
<dbReference type="PROSITE" id="PS51178">
    <property type="entry name" value="PASTA"/>
    <property type="match status" value="3"/>
</dbReference>
<dbReference type="Gene3D" id="3.30.200.20">
    <property type="entry name" value="Phosphorylase Kinase, domain 1"/>
    <property type="match status" value="1"/>
</dbReference>
<keyword evidence="14" id="KW-0472">Membrane</keyword>
<dbReference type="EC" id="2.7.11.1" evidence="1"/>
<protein>
    <recommendedName>
        <fullName evidence="12">Serine/threonine-protein kinase PrkC</fullName>
        <ecNumber evidence="1">2.7.11.1</ecNumber>
    </recommendedName>
</protein>
<dbReference type="AlphaFoldDB" id="A0A2T4U8G4"/>
<evidence type="ECO:0000256" key="10">
    <source>
        <dbReference type="ARBA" id="ARBA00048679"/>
    </source>
</evidence>
<feature type="region of interest" description="Disordered" evidence="13">
    <location>
        <begin position="536"/>
        <end position="623"/>
    </location>
</feature>
<feature type="domain" description="PASTA" evidence="16">
    <location>
        <begin position="487"/>
        <end position="553"/>
    </location>
</feature>
<dbReference type="FunFam" id="1.10.510.10:FF:000021">
    <property type="entry name" value="Serine/threonine protein kinase"/>
    <property type="match status" value="1"/>
</dbReference>
<dbReference type="Gene3D" id="3.30.10.20">
    <property type="match status" value="3"/>
</dbReference>